<reference evidence="3 4" key="1">
    <citation type="submission" date="2019-05" db="EMBL/GenBank/DDBJ databases">
        <title>The compact genome of Giardia muris reveals important steps in the evolution of intestinal protozoan parasites.</title>
        <authorList>
            <person name="Xu F."/>
            <person name="Jimenez-Gonzalez A."/>
            <person name="Einarsson E."/>
            <person name="Astvaldsson A."/>
            <person name="Peirasmaki D."/>
            <person name="Eckmann L."/>
            <person name="Andersson J.O."/>
            <person name="Svard S.G."/>
            <person name="Jerlstrom-Hultqvist J."/>
        </authorList>
    </citation>
    <scope>NUCLEOTIDE SEQUENCE [LARGE SCALE GENOMIC DNA]</scope>
    <source>
        <strain evidence="3 4">Roberts-Thomson</strain>
    </source>
</reference>
<dbReference type="OrthoDB" id="341259at2759"/>
<sequence>MPILDKKDWFQAIANRNHAALRTVVPKFAGSKNGAGDTGLIMAARLNDLELAHMLARQEGTLINADNLTALMIAAQVDHPRIVEVLAPIEAKVILPNGRTALSIAAEQGHDECVLALIKYLSTERDSDGLSALDYAVKNSHVVAARLLLNTHKFTIDDLTQALQYAHDADAGDIIALLETEAERLSAAYLATGTTNRQIAEGSPLVGSRLGGTVRSPMQGGVQSQASVRMRTVGMTESMRSGGRAVTRFSDIQAYEKELDSALEKLDKLEVECTVLKTENQRIFEENVKVRAENKAMREELDQVAILIQNGTDNFVGLASAARAYIAKISADKDRCQREFDQLKQDVEILQAKNDAFKTDLNTLMSTKVEHEKAVSYLRQNIVSKDEVLNTLQQQNLEVIEQAKMLENRAADFSIEIAKLTDNAARQRQESIGLRSIIEQKDREIEEVKAQVEDVNELVNTYRQRAMVMEGEKNEILNEVNRRKAAMVELEAKKDELETQVVELADELTKSSLALQTLQQGISNLEDPFAIATTGDFVNFADETEGSVARKIMTGDKSAMIRQMTETEVASYDQASSKRRQECEAMMRQTEEEWLADPLMQQLRRAILKGDLDLTADISKRLNMDFASLRSETGPKTRLMAAAEDGSILKVWFYRDYQACRQDPSGKTALMYAAENGHTECVRMLLAKEGGMTLDTGFTALMFAVQGNYPECVELLEATEAGMTTNERYEEGAGFTALMLAAKLGHVNCVHFLLSKEASLKNSNGRRAVFYAKTTELKNLLSLFQ</sequence>
<proteinExistence type="predicted"/>
<dbReference type="Pfam" id="PF12796">
    <property type="entry name" value="Ank_2"/>
    <property type="match status" value="4"/>
</dbReference>
<feature type="coiled-coil region" evidence="2">
    <location>
        <begin position="252"/>
        <end position="300"/>
    </location>
</feature>
<evidence type="ECO:0000313" key="4">
    <source>
        <dbReference type="Proteomes" id="UP000315496"/>
    </source>
</evidence>
<keyword evidence="2" id="KW-0175">Coiled coil</keyword>
<comment type="caution">
    <text evidence="3">The sequence shown here is derived from an EMBL/GenBank/DDBJ whole genome shotgun (WGS) entry which is preliminary data.</text>
</comment>
<feature type="repeat" description="ANK" evidence="1">
    <location>
        <begin position="733"/>
        <end position="765"/>
    </location>
</feature>
<feature type="repeat" description="ANK" evidence="1">
    <location>
        <begin position="665"/>
        <end position="697"/>
    </location>
</feature>
<feature type="coiled-coil region" evidence="2">
    <location>
        <begin position="326"/>
        <end position="360"/>
    </location>
</feature>
<dbReference type="SUPFAM" id="SSF48403">
    <property type="entry name" value="Ankyrin repeat"/>
    <property type="match status" value="2"/>
</dbReference>
<dbReference type="Gene3D" id="1.25.40.20">
    <property type="entry name" value="Ankyrin repeat-containing domain"/>
    <property type="match status" value="3"/>
</dbReference>
<dbReference type="PROSITE" id="PS50088">
    <property type="entry name" value="ANK_REPEAT"/>
    <property type="match status" value="2"/>
</dbReference>
<evidence type="ECO:0000256" key="1">
    <source>
        <dbReference type="PROSITE-ProRule" id="PRU00023"/>
    </source>
</evidence>
<dbReference type="InterPro" id="IPR036770">
    <property type="entry name" value="Ankyrin_rpt-contain_sf"/>
</dbReference>
<protein>
    <submittedName>
        <fullName evidence="3">Ankyrin repeat protein 1</fullName>
    </submittedName>
</protein>
<feature type="coiled-coil region" evidence="2">
    <location>
        <begin position="389"/>
        <end position="507"/>
    </location>
</feature>
<dbReference type="EMBL" id="VDLU01000004">
    <property type="protein sequence ID" value="TNJ27157.1"/>
    <property type="molecule type" value="Genomic_DNA"/>
</dbReference>
<keyword evidence="4" id="KW-1185">Reference proteome</keyword>
<gene>
    <name evidence="3" type="ORF">GMRT_11054</name>
</gene>
<dbReference type="PANTHER" id="PTHR24120">
    <property type="entry name" value="GH07239P"/>
    <property type="match status" value="1"/>
</dbReference>
<dbReference type="PROSITE" id="PS50297">
    <property type="entry name" value="ANK_REP_REGION"/>
    <property type="match status" value="2"/>
</dbReference>
<dbReference type="Proteomes" id="UP000315496">
    <property type="component" value="Chromosome 4"/>
</dbReference>
<evidence type="ECO:0000256" key="2">
    <source>
        <dbReference type="SAM" id="Coils"/>
    </source>
</evidence>
<evidence type="ECO:0000313" key="3">
    <source>
        <dbReference type="EMBL" id="TNJ27157.1"/>
    </source>
</evidence>
<dbReference type="SMART" id="SM00248">
    <property type="entry name" value="ANK"/>
    <property type="match status" value="7"/>
</dbReference>
<name>A0A4Z1T299_GIAMU</name>
<organism evidence="3 4">
    <name type="scientific">Giardia muris</name>
    <dbReference type="NCBI Taxonomy" id="5742"/>
    <lineage>
        <taxon>Eukaryota</taxon>
        <taxon>Metamonada</taxon>
        <taxon>Diplomonadida</taxon>
        <taxon>Hexamitidae</taxon>
        <taxon>Giardiinae</taxon>
        <taxon>Giardia</taxon>
    </lineage>
</organism>
<dbReference type="VEuPathDB" id="GiardiaDB:GMRT_11054"/>
<dbReference type="AlphaFoldDB" id="A0A4Z1T299"/>
<dbReference type="InterPro" id="IPR002110">
    <property type="entry name" value="Ankyrin_rpt"/>
</dbReference>
<accession>A0A4Z1T299</accession>
<dbReference type="PANTHER" id="PTHR24120:SF4">
    <property type="entry name" value="GH07239P"/>
    <property type="match status" value="1"/>
</dbReference>
<keyword evidence="1" id="KW-0040">ANK repeat</keyword>